<evidence type="ECO:0000313" key="4">
    <source>
        <dbReference type="EMBL" id="HIU29981.1"/>
    </source>
</evidence>
<name>A0A9D1I8A3_9CLOT</name>
<dbReference type="AlphaFoldDB" id="A0A9D1I8A3"/>
<feature type="chain" id="PRO_5038844971" evidence="3">
    <location>
        <begin position="29"/>
        <end position="119"/>
    </location>
</feature>
<gene>
    <name evidence="4" type="ORF">IAD50_06775</name>
</gene>
<evidence type="ECO:0000313" key="5">
    <source>
        <dbReference type="Proteomes" id="UP000824089"/>
    </source>
</evidence>
<keyword evidence="2" id="KW-0472">Membrane</keyword>
<keyword evidence="2" id="KW-0812">Transmembrane</keyword>
<evidence type="ECO:0000256" key="1">
    <source>
        <dbReference type="SAM" id="MobiDB-lite"/>
    </source>
</evidence>
<keyword evidence="3" id="KW-0732">Signal</keyword>
<comment type="caution">
    <text evidence="4">The sequence shown here is derived from an EMBL/GenBank/DDBJ whole genome shotgun (WGS) entry which is preliminary data.</text>
</comment>
<reference evidence="4" key="2">
    <citation type="journal article" date="2021" name="PeerJ">
        <title>Extensive microbial diversity within the chicken gut microbiome revealed by metagenomics and culture.</title>
        <authorList>
            <person name="Gilroy R."/>
            <person name="Ravi A."/>
            <person name="Getino M."/>
            <person name="Pursley I."/>
            <person name="Horton D.L."/>
            <person name="Alikhan N.F."/>
            <person name="Baker D."/>
            <person name="Gharbi K."/>
            <person name="Hall N."/>
            <person name="Watson M."/>
            <person name="Adriaenssens E.M."/>
            <person name="Foster-Nyarko E."/>
            <person name="Jarju S."/>
            <person name="Secka A."/>
            <person name="Antonio M."/>
            <person name="Oren A."/>
            <person name="Chaudhuri R.R."/>
            <person name="La Ragione R."/>
            <person name="Hildebrand F."/>
            <person name="Pallen M.J."/>
        </authorList>
    </citation>
    <scope>NUCLEOTIDE SEQUENCE</scope>
    <source>
        <strain evidence="4">CHK195-4489</strain>
    </source>
</reference>
<organism evidence="4 5">
    <name type="scientific">Candidatus Egerieisoma faecipullorum</name>
    <dbReference type="NCBI Taxonomy" id="2840963"/>
    <lineage>
        <taxon>Bacteria</taxon>
        <taxon>Bacillati</taxon>
        <taxon>Bacillota</taxon>
        <taxon>Clostridia</taxon>
        <taxon>Eubacteriales</taxon>
        <taxon>Clostridiaceae</taxon>
        <taxon>Clostridiaceae incertae sedis</taxon>
        <taxon>Candidatus Egerieisoma</taxon>
    </lineage>
</organism>
<accession>A0A9D1I8A3</accession>
<reference evidence="4" key="1">
    <citation type="submission" date="2020-10" db="EMBL/GenBank/DDBJ databases">
        <authorList>
            <person name="Gilroy R."/>
        </authorList>
    </citation>
    <scope>NUCLEOTIDE SEQUENCE</scope>
    <source>
        <strain evidence="4">CHK195-4489</strain>
    </source>
</reference>
<keyword evidence="2" id="KW-1133">Transmembrane helix</keyword>
<feature type="compositionally biased region" description="Low complexity" evidence="1">
    <location>
        <begin position="47"/>
        <end position="60"/>
    </location>
</feature>
<feature type="region of interest" description="Disordered" evidence="1">
    <location>
        <begin position="47"/>
        <end position="68"/>
    </location>
</feature>
<proteinExistence type="predicted"/>
<sequence>MKRIWYQSFSSFALALLLCFGFLFCAQAETASPSIADATPALIEPASTSEAAASASPEATQGITPAGGTYYDKGQVEAFDGTPDGTGNSAGEIVFMLAIFLFCLFFVVEAVVQWIRKKK</sequence>
<feature type="signal peptide" evidence="3">
    <location>
        <begin position="1"/>
        <end position="28"/>
    </location>
</feature>
<evidence type="ECO:0000256" key="2">
    <source>
        <dbReference type="SAM" id="Phobius"/>
    </source>
</evidence>
<dbReference type="Proteomes" id="UP000824089">
    <property type="component" value="Unassembled WGS sequence"/>
</dbReference>
<feature type="transmembrane region" description="Helical" evidence="2">
    <location>
        <begin position="93"/>
        <end position="115"/>
    </location>
</feature>
<protein>
    <submittedName>
        <fullName evidence="4">Uncharacterized protein</fullName>
    </submittedName>
</protein>
<evidence type="ECO:0000256" key="3">
    <source>
        <dbReference type="SAM" id="SignalP"/>
    </source>
</evidence>
<dbReference type="EMBL" id="DVMM01000140">
    <property type="protein sequence ID" value="HIU29981.1"/>
    <property type="molecule type" value="Genomic_DNA"/>
</dbReference>